<dbReference type="SMART" id="SM00220">
    <property type="entry name" value="S_TKc"/>
    <property type="match status" value="1"/>
</dbReference>
<comment type="catalytic activity">
    <reaction evidence="16">
        <text>L-seryl-[protein] + ATP = O-phospho-L-seryl-[protein] + ADP + H(+)</text>
        <dbReference type="Rhea" id="RHEA:17989"/>
        <dbReference type="Rhea" id="RHEA-COMP:9863"/>
        <dbReference type="Rhea" id="RHEA-COMP:11604"/>
        <dbReference type="ChEBI" id="CHEBI:15378"/>
        <dbReference type="ChEBI" id="CHEBI:29999"/>
        <dbReference type="ChEBI" id="CHEBI:30616"/>
        <dbReference type="ChEBI" id="CHEBI:83421"/>
        <dbReference type="ChEBI" id="CHEBI:456216"/>
        <dbReference type="EC" id="2.7.11.1"/>
    </reaction>
</comment>
<dbReference type="InterPro" id="IPR050839">
    <property type="entry name" value="Rho-assoc_Ser/Thr_Kinase"/>
</dbReference>
<feature type="compositionally biased region" description="Polar residues" evidence="18">
    <location>
        <begin position="262"/>
        <end position="279"/>
    </location>
</feature>
<evidence type="ECO:0000313" key="22">
    <source>
        <dbReference type="Proteomes" id="UP001151699"/>
    </source>
</evidence>
<organism evidence="21 22">
    <name type="scientific">Pseudolycoriella hygida</name>
    <dbReference type="NCBI Taxonomy" id="35572"/>
    <lineage>
        <taxon>Eukaryota</taxon>
        <taxon>Metazoa</taxon>
        <taxon>Ecdysozoa</taxon>
        <taxon>Arthropoda</taxon>
        <taxon>Hexapoda</taxon>
        <taxon>Insecta</taxon>
        <taxon>Pterygota</taxon>
        <taxon>Neoptera</taxon>
        <taxon>Endopterygota</taxon>
        <taxon>Diptera</taxon>
        <taxon>Nematocera</taxon>
        <taxon>Sciaroidea</taxon>
        <taxon>Sciaridae</taxon>
        <taxon>Pseudolycoriella</taxon>
    </lineage>
</organism>
<dbReference type="FunFam" id="1.10.510.10:FF:000086">
    <property type="entry name" value="Non-specific serine/threonine protein kinase"/>
    <property type="match status" value="1"/>
</dbReference>
<keyword evidence="13" id="KW-0460">Magnesium</keyword>
<evidence type="ECO:0000256" key="2">
    <source>
        <dbReference type="ARBA" id="ARBA00004300"/>
    </source>
</evidence>
<dbReference type="PROSITE" id="PS51285">
    <property type="entry name" value="AGC_KINASE_CTER"/>
    <property type="match status" value="1"/>
</dbReference>
<keyword evidence="10 17" id="KW-0547">Nucleotide-binding</keyword>
<dbReference type="GO" id="GO:0051093">
    <property type="term" value="P:negative regulation of developmental process"/>
    <property type="evidence" value="ECO:0007669"/>
    <property type="project" value="UniProtKB-ARBA"/>
</dbReference>
<dbReference type="CDD" id="cd21778">
    <property type="entry name" value="MobB_LATS1"/>
    <property type="match status" value="1"/>
</dbReference>
<evidence type="ECO:0000256" key="1">
    <source>
        <dbReference type="ARBA" id="ARBA00001946"/>
    </source>
</evidence>
<comment type="cofactor">
    <cofactor evidence="1">
        <name>Mg(2+)</name>
        <dbReference type="ChEBI" id="CHEBI:18420"/>
    </cofactor>
</comment>
<keyword evidence="8" id="KW-0808">Transferase</keyword>
<evidence type="ECO:0000256" key="13">
    <source>
        <dbReference type="ARBA" id="ARBA00022842"/>
    </source>
</evidence>
<sequence>MQQQVHNSEEVQPPTLPPRNSRKCANDVMTTRGEIPPPLPPRSIPRISSDVLSDQRVIVYQNAPNITHDFATHLQALSLYQSETVPPPYPLPTIISNRPPSYAAHIQSRQSPSHSDYRKSPSSGIYSATSASSSSPITISQHSLSPHQLTPRSRPAPEAQRWHQNVVMQSVKSIQVQKPVLQTALAPPPSYASSIQSKLQQTASPIINTPAIRNESLHSVKVTSNPNYTPTLASSVTNQIEFKESAEVVKPSSTLAKNEDVTVSSVNTPETTVKHQSPIPQRKQISKEKEDERKAFRIKHYSPQAFKFYMEQHVENVLKSYKQRTFRRNQLEREMSKINLSEEAQVQLRKMLNQKESNYIRLKRAKMDKSMFTKVQHIGVGAFGEVTLVRKIDATNHLYAMKTLRKSDVLKRNQMAHIKAERDILAEADNEWVVKLYYSFQDNDNLYFVMDYIPGGDLMNLLIKKEIFDEPLARFYIAELTCAIESVHKMGFIHRDIKPDNVLIDADGHIKLTDFGLCTGFRWTHDSKYYQKNGHARQHSMEPWDTEDGSTKPTVLERRRQRERQRCLAHSLVGTPNYIAPEVLERSGYTQLCDWWSVGVILYEMLVGKTPFLANSAAETQLKVINYRKTLHIPAAANLTESASDLILRLCTSPDRRLGINGSNEVKEHPFFNGVDFSLDLRQQTAPYKPKIAHALDTSNFDTIDPDQLHNSPSNSFDLSNDPEKPLHGFYEFTFRRFFTDDKIFMDADEDLKQSTTHV</sequence>
<dbReference type="EC" id="2.7.11.1" evidence="4"/>
<evidence type="ECO:0000256" key="17">
    <source>
        <dbReference type="PROSITE-ProRule" id="PRU10141"/>
    </source>
</evidence>
<evidence type="ECO:0000256" key="3">
    <source>
        <dbReference type="ARBA" id="ARBA00009903"/>
    </source>
</evidence>
<dbReference type="GO" id="GO:0009966">
    <property type="term" value="P:regulation of signal transduction"/>
    <property type="evidence" value="ECO:0007669"/>
    <property type="project" value="UniProtKB-ARBA"/>
</dbReference>
<proteinExistence type="inferred from homology"/>
<comment type="caution">
    <text evidence="21">The sequence shown here is derived from an EMBL/GenBank/DDBJ whole genome shotgun (WGS) entry which is preliminary data.</text>
</comment>
<evidence type="ECO:0000256" key="7">
    <source>
        <dbReference type="ARBA" id="ARBA00022553"/>
    </source>
</evidence>
<dbReference type="GO" id="GO:0009653">
    <property type="term" value="P:anatomical structure morphogenesis"/>
    <property type="evidence" value="ECO:0007669"/>
    <property type="project" value="UniProtKB-ARBA"/>
</dbReference>
<dbReference type="GO" id="GO:0046872">
    <property type="term" value="F:metal ion binding"/>
    <property type="evidence" value="ECO:0007669"/>
    <property type="project" value="UniProtKB-KW"/>
</dbReference>
<keyword evidence="7" id="KW-0597">Phosphoprotein</keyword>
<dbReference type="InterPro" id="IPR011009">
    <property type="entry name" value="Kinase-like_dom_sf"/>
</dbReference>
<feature type="binding site" evidence="17">
    <location>
        <position position="402"/>
    </location>
    <ligand>
        <name>ATP</name>
        <dbReference type="ChEBI" id="CHEBI:30616"/>
    </ligand>
</feature>
<dbReference type="PROSITE" id="PS50011">
    <property type="entry name" value="PROTEIN_KINASE_DOM"/>
    <property type="match status" value="1"/>
</dbReference>
<reference evidence="21" key="1">
    <citation type="submission" date="2022-07" db="EMBL/GenBank/DDBJ databases">
        <authorList>
            <person name="Trinca V."/>
            <person name="Uliana J.V.C."/>
            <person name="Torres T.T."/>
            <person name="Ward R.J."/>
            <person name="Monesi N."/>
        </authorList>
    </citation>
    <scope>NUCLEOTIDE SEQUENCE</scope>
    <source>
        <strain evidence="21">HSMRA1968</strain>
        <tissue evidence="21">Whole embryos</tissue>
    </source>
</reference>
<dbReference type="GO" id="GO:0045177">
    <property type="term" value="C:apical part of cell"/>
    <property type="evidence" value="ECO:0007669"/>
    <property type="project" value="UniProtKB-ARBA"/>
</dbReference>
<keyword evidence="11 21" id="KW-0418">Kinase</keyword>
<comment type="catalytic activity">
    <reaction evidence="15">
        <text>L-threonyl-[protein] + ATP = O-phospho-L-threonyl-[protein] + ADP + H(+)</text>
        <dbReference type="Rhea" id="RHEA:46608"/>
        <dbReference type="Rhea" id="RHEA-COMP:11060"/>
        <dbReference type="Rhea" id="RHEA-COMP:11605"/>
        <dbReference type="ChEBI" id="CHEBI:15378"/>
        <dbReference type="ChEBI" id="CHEBI:30013"/>
        <dbReference type="ChEBI" id="CHEBI:30616"/>
        <dbReference type="ChEBI" id="CHEBI:61977"/>
        <dbReference type="ChEBI" id="CHEBI:456216"/>
        <dbReference type="EC" id="2.7.11.1"/>
    </reaction>
</comment>
<dbReference type="Pfam" id="PF00069">
    <property type="entry name" value="Pkinase"/>
    <property type="match status" value="2"/>
</dbReference>
<protein>
    <recommendedName>
        <fullName evidence="4">non-specific serine/threonine protein kinase</fullName>
        <ecNumber evidence="4">2.7.11.1</ecNumber>
    </recommendedName>
</protein>
<evidence type="ECO:0000313" key="21">
    <source>
        <dbReference type="EMBL" id="KAJ6635553.1"/>
    </source>
</evidence>
<keyword evidence="9" id="KW-0479">Metal-binding</keyword>
<evidence type="ECO:0000256" key="8">
    <source>
        <dbReference type="ARBA" id="ARBA00022679"/>
    </source>
</evidence>
<evidence type="ECO:0000256" key="14">
    <source>
        <dbReference type="ARBA" id="ARBA00023212"/>
    </source>
</evidence>
<evidence type="ECO:0000256" key="6">
    <source>
        <dbReference type="ARBA" id="ARBA00022527"/>
    </source>
</evidence>
<dbReference type="GO" id="GO:0022604">
    <property type="term" value="P:regulation of cell morphogenesis"/>
    <property type="evidence" value="ECO:0007669"/>
    <property type="project" value="UniProtKB-ARBA"/>
</dbReference>
<evidence type="ECO:0000256" key="16">
    <source>
        <dbReference type="ARBA" id="ARBA00048679"/>
    </source>
</evidence>
<dbReference type="CDD" id="cd05598">
    <property type="entry name" value="STKc_LATS"/>
    <property type="match status" value="1"/>
</dbReference>
<dbReference type="InterPro" id="IPR017441">
    <property type="entry name" value="Protein_kinase_ATP_BS"/>
</dbReference>
<dbReference type="GO" id="GO:0048666">
    <property type="term" value="P:neuron development"/>
    <property type="evidence" value="ECO:0007669"/>
    <property type="project" value="UniProtKB-ARBA"/>
</dbReference>
<dbReference type="InterPro" id="IPR000961">
    <property type="entry name" value="AGC-kinase_C"/>
</dbReference>
<dbReference type="GO" id="GO:0005524">
    <property type="term" value="F:ATP binding"/>
    <property type="evidence" value="ECO:0007669"/>
    <property type="project" value="UniProtKB-UniRule"/>
</dbReference>
<evidence type="ECO:0000256" key="11">
    <source>
        <dbReference type="ARBA" id="ARBA00022777"/>
    </source>
</evidence>
<feature type="region of interest" description="Disordered" evidence="18">
    <location>
        <begin position="1"/>
        <end position="47"/>
    </location>
</feature>
<evidence type="ECO:0000256" key="18">
    <source>
        <dbReference type="SAM" id="MobiDB-lite"/>
    </source>
</evidence>
<evidence type="ECO:0000256" key="12">
    <source>
        <dbReference type="ARBA" id="ARBA00022840"/>
    </source>
</evidence>
<evidence type="ECO:0000256" key="10">
    <source>
        <dbReference type="ARBA" id="ARBA00022741"/>
    </source>
</evidence>
<feature type="region of interest" description="Disordered" evidence="18">
    <location>
        <begin position="262"/>
        <end position="293"/>
    </location>
</feature>
<dbReference type="PROSITE" id="PS00107">
    <property type="entry name" value="PROTEIN_KINASE_ATP"/>
    <property type="match status" value="1"/>
</dbReference>
<dbReference type="Gene3D" id="1.10.510.10">
    <property type="entry name" value="Transferase(Phosphotransferase) domain 1"/>
    <property type="match status" value="2"/>
</dbReference>
<keyword evidence="12 17" id="KW-0067">ATP-binding</keyword>
<dbReference type="InterPro" id="IPR000719">
    <property type="entry name" value="Prot_kinase_dom"/>
</dbReference>
<dbReference type="GO" id="GO:0035329">
    <property type="term" value="P:hippo signaling"/>
    <property type="evidence" value="ECO:0007669"/>
    <property type="project" value="UniProtKB-ARBA"/>
</dbReference>
<dbReference type="InterPro" id="IPR008271">
    <property type="entry name" value="Ser/Thr_kinase_AS"/>
</dbReference>
<dbReference type="PANTHER" id="PTHR22988">
    <property type="entry name" value="MYOTONIC DYSTROPHY S/T KINASE-RELATED"/>
    <property type="match status" value="1"/>
</dbReference>
<keyword evidence="6" id="KW-0723">Serine/threonine-protein kinase</keyword>
<accession>A0A9Q0MP96</accession>
<keyword evidence="22" id="KW-1185">Reference proteome</keyword>
<dbReference type="GO" id="GO:0071944">
    <property type="term" value="C:cell periphery"/>
    <property type="evidence" value="ECO:0007669"/>
    <property type="project" value="UniProtKB-ARBA"/>
</dbReference>
<dbReference type="InterPro" id="IPR049761">
    <property type="entry name" value="LATS1-like_MobB"/>
</dbReference>
<dbReference type="GO" id="GO:0048814">
    <property type="term" value="P:regulation of dendrite morphogenesis"/>
    <property type="evidence" value="ECO:0007669"/>
    <property type="project" value="UniProtKB-ARBA"/>
</dbReference>
<evidence type="ECO:0000256" key="15">
    <source>
        <dbReference type="ARBA" id="ARBA00047899"/>
    </source>
</evidence>
<evidence type="ECO:0000256" key="4">
    <source>
        <dbReference type="ARBA" id="ARBA00012513"/>
    </source>
</evidence>
<evidence type="ECO:0000256" key="9">
    <source>
        <dbReference type="ARBA" id="ARBA00022723"/>
    </source>
</evidence>
<dbReference type="GO" id="GO:0005813">
    <property type="term" value="C:centrosome"/>
    <property type="evidence" value="ECO:0007669"/>
    <property type="project" value="UniProtKB-SubCell"/>
</dbReference>
<evidence type="ECO:0000259" key="20">
    <source>
        <dbReference type="PROSITE" id="PS51285"/>
    </source>
</evidence>
<dbReference type="PANTHER" id="PTHR22988:SF76">
    <property type="entry name" value="CHROMOSOME UNDETERMINED SCAFFOLD_135, WHOLE GENOME SHOTGUN SEQUENCE"/>
    <property type="match status" value="1"/>
</dbReference>
<dbReference type="AlphaFoldDB" id="A0A9Q0MP96"/>
<dbReference type="GO" id="GO:0004674">
    <property type="term" value="F:protein serine/threonine kinase activity"/>
    <property type="evidence" value="ECO:0007669"/>
    <property type="project" value="UniProtKB-KW"/>
</dbReference>
<feature type="domain" description="AGC-kinase C-terminal" evidence="20">
    <location>
        <begin position="673"/>
        <end position="745"/>
    </location>
</feature>
<gene>
    <name evidence="21" type="primary">wts_0</name>
    <name evidence="21" type="ORF">Bhyg_14139</name>
</gene>
<feature type="compositionally biased region" description="Low complexity" evidence="18">
    <location>
        <begin position="120"/>
        <end position="145"/>
    </location>
</feature>
<dbReference type="FunFam" id="3.30.200.20:FF:000391">
    <property type="entry name" value="Large tumor suppressor kinase 1"/>
    <property type="match status" value="1"/>
</dbReference>
<dbReference type="GO" id="GO:0042308">
    <property type="term" value="P:negative regulation of protein import into nucleus"/>
    <property type="evidence" value="ECO:0007669"/>
    <property type="project" value="UniProtKB-ARBA"/>
</dbReference>
<dbReference type="Proteomes" id="UP001151699">
    <property type="component" value="Chromosome C"/>
</dbReference>
<dbReference type="SMART" id="SM00133">
    <property type="entry name" value="S_TK_X"/>
    <property type="match status" value="1"/>
</dbReference>
<feature type="region of interest" description="Disordered" evidence="18">
    <location>
        <begin position="102"/>
        <end position="161"/>
    </location>
</feature>
<dbReference type="GO" id="GO:0005737">
    <property type="term" value="C:cytoplasm"/>
    <property type="evidence" value="ECO:0007669"/>
    <property type="project" value="UniProtKB-ARBA"/>
</dbReference>
<evidence type="ECO:0000256" key="5">
    <source>
        <dbReference type="ARBA" id="ARBA00022490"/>
    </source>
</evidence>
<name>A0A9Q0MP96_9DIPT</name>
<comment type="subcellular location">
    <subcellularLocation>
        <location evidence="2">Cytoplasm</location>
        <location evidence="2">Cytoskeleton</location>
        <location evidence="2">Microtubule organizing center</location>
        <location evidence="2">Centrosome</location>
    </subcellularLocation>
</comment>
<dbReference type="PROSITE" id="PS00108">
    <property type="entry name" value="PROTEIN_KINASE_ST"/>
    <property type="match status" value="1"/>
</dbReference>
<keyword evidence="5" id="KW-0963">Cytoplasm</keyword>
<dbReference type="OrthoDB" id="3638488at2759"/>
<dbReference type="Gene3D" id="3.30.200.20">
    <property type="entry name" value="Phosphorylase Kinase, domain 1"/>
    <property type="match status" value="2"/>
</dbReference>
<dbReference type="FunFam" id="1.10.510.10:FF:000199">
    <property type="entry name" value="Non-specific serine/threonine protein kinase"/>
    <property type="match status" value="1"/>
</dbReference>
<dbReference type="SUPFAM" id="SSF56112">
    <property type="entry name" value="Protein kinase-like (PK-like)"/>
    <property type="match status" value="1"/>
</dbReference>
<feature type="domain" description="Protein kinase" evidence="19">
    <location>
        <begin position="372"/>
        <end position="672"/>
    </location>
</feature>
<comment type="similarity">
    <text evidence="3">Belongs to the protein kinase superfamily. AGC Ser/Thr protein kinase family.</text>
</comment>
<keyword evidence="14" id="KW-0206">Cytoskeleton</keyword>
<dbReference type="EMBL" id="WJQU01000004">
    <property type="protein sequence ID" value="KAJ6635553.1"/>
    <property type="molecule type" value="Genomic_DNA"/>
</dbReference>
<evidence type="ECO:0000259" key="19">
    <source>
        <dbReference type="PROSITE" id="PS50011"/>
    </source>
</evidence>